<dbReference type="OMA" id="LYGLCWP"/>
<dbReference type="GO" id="GO:0016020">
    <property type="term" value="C:membrane"/>
    <property type="evidence" value="ECO:0007669"/>
    <property type="project" value="UniProtKB-SubCell"/>
</dbReference>
<dbReference type="InterPro" id="IPR011701">
    <property type="entry name" value="MFS"/>
</dbReference>
<feature type="transmembrane region" description="Helical" evidence="6">
    <location>
        <begin position="375"/>
        <end position="397"/>
    </location>
</feature>
<dbReference type="InterPro" id="IPR020846">
    <property type="entry name" value="MFS_dom"/>
</dbReference>
<dbReference type="Gene3D" id="1.20.1250.20">
    <property type="entry name" value="MFS general substrate transporter like domains"/>
    <property type="match status" value="1"/>
</dbReference>
<evidence type="ECO:0000313" key="9">
    <source>
        <dbReference type="Proteomes" id="UP000092993"/>
    </source>
</evidence>
<evidence type="ECO:0000256" key="6">
    <source>
        <dbReference type="SAM" id="Phobius"/>
    </source>
</evidence>
<keyword evidence="9" id="KW-1185">Reference proteome</keyword>
<evidence type="ECO:0000256" key="2">
    <source>
        <dbReference type="ARBA" id="ARBA00022448"/>
    </source>
</evidence>
<accession>A0A1C7MH00</accession>
<sequence length="550" mass="60137">MTSIYPVDHIPRLPIWKLVAFINLRHPAFHSPPLCSAYSPGRAAMAGDHLCTSGDTTQAEEARRLFNDYDTLGDSVLENQKIARDSDDRATPLPKAQLAALCAIRLVDPIAFTQIFPYVNEMMDHLHLTEDRSKIGFYSGLVESSFAVSQVFSIYQWAKLSDNIGRRPVVLAGIFGIAISTVLLGVSTTLTGVLLARCLAGLFSGNIAVIHSVLGELTDSTNQAIAFPIYGLCWPLGAIVGPLLGGTFSNPATKYPQWLNFDFLRIYPYFLPCFAAAIVAFAGCMCGYFFLEETLPSKRRQSQEHIQMSDHVGGAFEKPAQPASIKYLFSIPVVRALCLSGGALSFITTGFDVTFVLFCYSPIENGGLAFTASQIGYSLATSGAIAACLQLFCMPYLLRRFDHAKMYNFCMSLWPYCFVLLPGLNLIARTGVDEATGALRPATQAMVWLGIACLLTVTRIACLAFSVSMILVKDSAPDPSSLGTTNGIAQFAMCFARSFSPAFASSLFAFSNGFDFILLRYMWVLVMTMICFLGTTLSRRIDEGRKMTPH</sequence>
<feature type="transmembrane region" description="Helical" evidence="6">
    <location>
        <begin position="336"/>
        <end position="363"/>
    </location>
</feature>
<evidence type="ECO:0000256" key="4">
    <source>
        <dbReference type="ARBA" id="ARBA00022989"/>
    </source>
</evidence>
<keyword evidence="2" id="KW-0813">Transport</keyword>
<evidence type="ECO:0000256" key="3">
    <source>
        <dbReference type="ARBA" id="ARBA00022692"/>
    </source>
</evidence>
<dbReference type="Pfam" id="PF07690">
    <property type="entry name" value="MFS_1"/>
    <property type="match status" value="1"/>
</dbReference>
<evidence type="ECO:0000313" key="8">
    <source>
        <dbReference type="EMBL" id="OBZ75636.1"/>
    </source>
</evidence>
<dbReference type="SUPFAM" id="SSF103473">
    <property type="entry name" value="MFS general substrate transporter"/>
    <property type="match status" value="1"/>
</dbReference>
<evidence type="ECO:0000256" key="5">
    <source>
        <dbReference type="ARBA" id="ARBA00023136"/>
    </source>
</evidence>
<evidence type="ECO:0000256" key="1">
    <source>
        <dbReference type="ARBA" id="ARBA00004141"/>
    </source>
</evidence>
<keyword evidence="5 6" id="KW-0472">Membrane</keyword>
<dbReference type="InterPro" id="IPR001958">
    <property type="entry name" value="Tet-R_TetA/multi-R_MdtG-like"/>
</dbReference>
<name>A0A1C7MH00_GRIFR</name>
<dbReference type="InterPro" id="IPR036259">
    <property type="entry name" value="MFS_trans_sf"/>
</dbReference>
<dbReference type="PANTHER" id="PTHR23504">
    <property type="entry name" value="MAJOR FACILITATOR SUPERFAMILY DOMAIN-CONTAINING PROTEIN 10"/>
    <property type="match status" value="1"/>
</dbReference>
<dbReference type="PROSITE" id="PS50850">
    <property type="entry name" value="MFS"/>
    <property type="match status" value="1"/>
</dbReference>
<feature type="transmembrane region" description="Helical" evidence="6">
    <location>
        <begin position="194"/>
        <end position="215"/>
    </location>
</feature>
<dbReference type="AlphaFoldDB" id="A0A1C7MH00"/>
<feature type="transmembrane region" description="Helical" evidence="6">
    <location>
        <begin position="517"/>
        <end position="537"/>
    </location>
</feature>
<dbReference type="EMBL" id="LUGG01000004">
    <property type="protein sequence ID" value="OBZ75636.1"/>
    <property type="molecule type" value="Genomic_DNA"/>
</dbReference>
<feature type="domain" description="Major facilitator superfamily (MFS) profile" evidence="7">
    <location>
        <begin position="97"/>
        <end position="538"/>
    </location>
</feature>
<reference evidence="8 9" key="1">
    <citation type="submission" date="2016-03" db="EMBL/GenBank/DDBJ databases">
        <title>Whole genome sequencing of Grifola frondosa 9006-11.</title>
        <authorList>
            <person name="Min B."/>
            <person name="Park H."/>
            <person name="Kim J.-G."/>
            <person name="Cho H."/>
            <person name="Oh Y.-L."/>
            <person name="Kong W.-S."/>
            <person name="Choi I.-G."/>
        </authorList>
    </citation>
    <scope>NUCLEOTIDE SEQUENCE [LARGE SCALE GENOMIC DNA]</scope>
    <source>
        <strain evidence="8 9">9006-11</strain>
    </source>
</reference>
<proteinExistence type="predicted"/>
<dbReference type="CDD" id="cd17330">
    <property type="entry name" value="MFS_SLC46_TetA_like"/>
    <property type="match status" value="1"/>
</dbReference>
<dbReference type="PRINTS" id="PR01035">
    <property type="entry name" value="TCRTETA"/>
</dbReference>
<dbReference type="PANTHER" id="PTHR23504:SF15">
    <property type="entry name" value="MAJOR FACILITATOR SUPERFAMILY (MFS) PROFILE DOMAIN-CONTAINING PROTEIN"/>
    <property type="match status" value="1"/>
</dbReference>
<comment type="subcellular location">
    <subcellularLocation>
        <location evidence="1">Membrane</location>
        <topology evidence="1">Multi-pass membrane protein</topology>
    </subcellularLocation>
</comment>
<evidence type="ECO:0000259" key="7">
    <source>
        <dbReference type="PROSITE" id="PS50850"/>
    </source>
</evidence>
<keyword evidence="3 6" id="KW-0812">Transmembrane</keyword>
<protein>
    <recommendedName>
        <fullName evidence="7">Major facilitator superfamily (MFS) profile domain-containing protein</fullName>
    </recommendedName>
</protein>
<feature type="transmembrane region" description="Helical" evidence="6">
    <location>
        <begin position="169"/>
        <end position="188"/>
    </location>
</feature>
<feature type="transmembrane region" description="Helical" evidence="6">
    <location>
        <begin position="409"/>
        <end position="428"/>
    </location>
</feature>
<feature type="transmembrane region" description="Helical" evidence="6">
    <location>
        <begin position="227"/>
        <end position="249"/>
    </location>
</feature>
<gene>
    <name evidence="8" type="ORF">A0H81_04450</name>
</gene>
<organism evidence="8 9">
    <name type="scientific">Grifola frondosa</name>
    <name type="common">Maitake</name>
    <name type="synonym">Polyporus frondosus</name>
    <dbReference type="NCBI Taxonomy" id="5627"/>
    <lineage>
        <taxon>Eukaryota</taxon>
        <taxon>Fungi</taxon>
        <taxon>Dikarya</taxon>
        <taxon>Basidiomycota</taxon>
        <taxon>Agaricomycotina</taxon>
        <taxon>Agaricomycetes</taxon>
        <taxon>Polyporales</taxon>
        <taxon>Grifolaceae</taxon>
        <taxon>Grifola</taxon>
    </lineage>
</organism>
<dbReference type="Proteomes" id="UP000092993">
    <property type="component" value="Unassembled WGS sequence"/>
</dbReference>
<feature type="transmembrane region" description="Helical" evidence="6">
    <location>
        <begin position="448"/>
        <end position="471"/>
    </location>
</feature>
<dbReference type="OrthoDB" id="419616at2759"/>
<keyword evidence="4 6" id="KW-1133">Transmembrane helix</keyword>
<dbReference type="GO" id="GO:0022857">
    <property type="term" value="F:transmembrane transporter activity"/>
    <property type="evidence" value="ECO:0007669"/>
    <property type="project" value="InterPro"/>
</dbReference>
<comment type="caution">
    <text evidence="8">The sequence shown here is derived from an EMBL/GenBank/DDBJ whole genome shotgun (WGS) entry which is preliminary data.</text>
</comment>
<feature type="transmembrane region" description="Helical" evidence="6">
    <location>
        <begin position="269"/>
        <end position="291"/>
    </location>
</feature>